<gene>
    <name evidence="1" type="ORF">DPMN_081511</name>
</gene>
<comment type="caution">
    <text evidence="1">The sequence shown here is derived from an EMBL/GenBank/DDBJ whole genome shotgun (WGS) entry which is preliminary data.</text>
</comment>
<dbReference type="AlphaFoldDB" id="A0A9D4BGD5"/>
<name>A0A9D4BGD5_DREPO</name>
<protein>
    <submittedName>
        <fullName evidence="1">Uncharacterized protein</fullName>
    </submittedName>
</protein>
<accession>A0A9D4BGD5</accession>
<dbReference type="Proteomes" id="UP000828390">
    <property type="component" value="Unassembled WGS sequence"/>
</dbReference>
<dbReference type="EMBL" id="JAIWYP010000016">
    <property type="protein sequence ID" value="KAH3694072.1"/>
    <property type="molecule type" value="Genomic_DNA"/>
</dbReference>
<organism evidence="1 2">
    <name type="scientific">Dreissena polymorpha</name>
    <name type="common">Zebra mussel</name>
    <name type="synonym">Mytilus polymorpha</name>
    <dbReference type="NCBI Taxonomy" id="45954"/>
    <lineage>
        <taxon>Eukaryota</taxon>
        <taxon>Metazoa</taxon>
        <taxon>Spiralia</taxon>
        <taxon>Lophotrochozoa</taxon>
        <taxon>Mollusca</taxon>
        <taxon>Bivalvia</taxon>
        <taxon>Autobranchia</taxon>
        <taxon>Heteroconchia</taxon>
        <taxon>Euheterodonta</taxon>
        <taxon>Imparidentia</taxon>
        <taxon>Neoheterodontei</taxon>
        <taxon>Myida</taxon>
        <taxon>Dreissenoidea</taxon>
        <taxon>Dreissenidae</taxon>
        <taxon>Dreissena</taxon>
    </lineage>
</organism>
<reference evidence="1" key="1">
    <citation type="journal article" date="2019" name="bioRxiv">
        <title>The Genome of the Zebra Mussel, Dreissena polymorpha: A Resource for Invasive Species Research.</title>
        <authorList>
            <person name="McCartney M.A."/>
            <person name="Auch B."/>
            <person name="Kono T."/>
            <person name="Mallez S."/>
            <person name="Zhang Y."/>
            <person name="Obille A."/>
            <person name="Becker A."/>
            <person name="Abrahante J.E."/>
            <person name="Garbe J."/>
            <person name="Badalamenti J.P."/>
            <person name="Herman A."/>
            <person name="Mangelson H."/>
            <person name="Liachko I."/>
            <person name="Sullivan S."/>
            <person name="Sone E.D."/>
            <person name="Koren S."/>
            <person name="Silverstein K.A.T."/>
            <person name="Beckman K.B."/>
            <person name="Gohl D.M."/>
        </authorList>
    </citation>
    <scope>NUCLEOTIDE SEQUENCE</scope>
    <source>
        <strain evidence="1">Duluth1</strain>
        <tissue evidence="1">Whole animal</tissue>
    </source>
</reference>
<evidence type="ECO:0000313" key="1">
    <source>
        <dbReference type="EMBL" id="KAH3694072.1"/>
    </source>
</evidence>
<evidence type="ECO:0000313" key="2">
    <source>
        <dbReference type="Proteomes" id="UP000828390"/>
    </source>
</evidence>
<proteinExistence type="predicted"/>
<keyword evidence="2" id="KW-1185">Reference proteome</keyword>
<sequence length="53" mass="6032">MPELDERQNCMNDCNLDALLGQPSIREVTHVDQKFIVTSPSQECASFMDMKNT</sequence>
<reference evidence="1" key="2">
    <citation type="submission" date="2020-11" db="EMBL/GenBank/DDBJ databases">
        <authorList>
            <person name="McCartney M.A."/>
            <person name="Auch B."/>
            <person name="Kono T."/>
            <person name="Mallez S."/>
            <person name="Becker A."/>
            <person name="Gohl D.M."/>
            <person name="Silverstein K.A.T."/>
            <person name="Koren S."/>
            <person name="Bechman K.B."/>
            <person name="Herman A."/>
            <person name="Abrahante J.E."/>
            <person name="Garbe J."/>
        </authorList>
    </citation>
    <scope>NUCLEOTIDE SEQUENCE</scope>
    <source>
        <strain evidence="1">Duluth1</strain>
        <tissue evidence="1">Whole animal</tissue>
    </source>
</reference>